<feature type="non-terminal residue" evidence="2">
    <location>
        <position position="547"/>
    </location>
</feature>
<reference evidence="2" key="1">
    <citation type="journal article" date="2020" name="Fungal Divers.">
        <title>Resolving the Mortierellaceae phylogeny through synthesis of multi-gene phylogenetics and phylogenomics.</title>
        <authorList>
            <person name="Vandepol N."/>
            <person name="Liber J."/>
            <person name="Desiro A."/>
            <person name="Na H."/>
            <person name="Kennedy M."/>
            <person name="Barry K."/>
            <person name="Grigoriev I.V."/>
            <person name="Miller A.N."/>
            <person name="O'Donnell K."/>
            <person name="Stajich J.E."/>
            <person name="Bonito G."/>
        </authorList>
    </citation>
    <scope>NUCLEOTIDE SEQUENCE</scope>
    <source>
        <strain evidence="2">BC1065</strain>
    </source>
</reference>
<gene>
    <name evidence="2" type="ORF">DFQ27_000625</name>
</gene>
<organism evidence="2 3">
    <name type="scientific">Actinomortierella ambigua</name>
    <dbReference type="NCBI Taxonomy" id="1343610"/>
    <lineage>
        <taxon>Eukaryota</taxon>
        <taxon>Fungi</taxon>
        <taxon>Fungi incertae sedis</taxon>
        <taxon>Mucoromycota</taxon>
        <taxon>Mortierellomycotina</taxon>
        <taxon>Mortierellomycetes</taxon>
        <taxon>Mortierellales</taxon>
        <taxon>Mortierellaceae</taxon>
        <taxon>Actinomortierella</taxon>
    </lineage>
</organism>
<feature type="region of interest" description="Disordered" evidence="1">
    <location>
        <begin position="46"/>
        <end position="77"/>
    </location>
</feature>
<protein>
    <submittedName>
        <fullName evidence="2">Uncharacterized protein</fullName>
    </submittedName>
</protein>
<evidence type="ECO:0000313" key="3">
    <source>
        <dbReference type="Proteomes" id="UP000807716"/>
    </source>
</evidence>
<accession>A0A9P6TVT4</accession>
<dbReference type="EMBL" id="JAAAJB010001162">
    <property type="protein sequence ID" value="KAG0248803.1"/>
    <property type="molecule type" value="Genomic_DNA"/>
</dbReference>
<name>A0A9P6TVT4_9FUNG</name>
<dbReference type="Proteomes" id="UP000807716">
    <property type="component" value="Unassembled WGS sequence"/>
</dbReference>
<dbReference type="OrthoDB" id="10612064at2759"/>
<dbReference type="AlphaFoldDB" id="A0A9P6TVT4"/>
<evidence type="ECO:0000313" key="2">
    <source>
        <dbReference type="EMBL" id="KAG0248803.1"/>
    </source>
</evidence>
<comment type="caution">
    <text evidence="2">The sequence shown here is derived from an EMBL/GenBank/DDBJ whole genome shotgun (WGS) entry which is preliminary data.</text>
</comment>
<sequence length="547" mass="60386">MKRFTPKVTLRPTVAPILVEGTPTDDMDITADDQNAAAMDAEPRNPTAFIASDGSDSALGAQSTHKPNSDGTQRVPATPQEEVLARAEGWAMVQTKRTKNHLLRVRATDVPGKTNAARKQRLFKILDDTMVTATPYPFIKSFSELDDTATPPPSQGKAVYKDVEYLVFGTQTLEQYERIKGQDMVWVGGGEGEPLVIPVTEAPLDTFHSEGQRRIFIHLLHPNTTESQVVYALQQWGRVASIKMGLNYTKTHAHATAIFEEKDAIDSMAQENIHMVMVGHGTGIVKALGEQDVLLEKLHDTKLAHLPFKLSPRILVERLRECEVSPKAVILLRDTKTGKPQMAARVYFETEAEVESAEKLRLMIDGKKTEWAPPNAMTCHECGSPGHKVNACGARRERKERKLHREFNSLPVRTQAAKLRAGFSFSAAIRGGGPPTLSTQTPLSKADFPALPHNPHVNKGKKVVRNNENIQAESSTTPNMNMAPSSAQDIMAQLSASLKSMIADALKDFKEDIEETIREIKYEVQSVKQQLVASITDKLPPMEGPQK</sequence>
<evidence type="ECO:0000256" key="1">
    <source>
        <dbReference type="SAM" id="MobiDB-lite"/>
    </source>
</evidence>
<feature type="compositionally biased region" description="Polar residues" evidence="1">
    <location>
        <begin position="60"/>
        <end position="72"/>
    </location>
</feature>
<keyword evidence="3" id="KW-1185">Reference proteome</keyword>
<proteinExistence type="predicted"/>